<reference evidence="5 6" key="1">
    <citation type="submission" date="2024-12" db="EMBL/GenBank/DDBJ databases">
        <title>The unique morphological basis and parallel evolutionary history of personate flowers in Penstemon.</title>
        <authorList>
            <person name="Depatie T.H."/>
            <person name="Wessinger C.A."/>
        </authorList>
    </citation>
    <scope>NUCLEOTIDE SEQUENCE [LARGE SCALE GENOMIC DNA]</scope>
    <source>
        <strain evidence="5">WTNN_2</strain>
        <tissue evidence="5">Leaf</tissue>
    </source>
</reference>
<feature type="domain" description="DNA helicase Pif1-like DEAD-box helicase" evidence="2">
    <location>
        <begin position="585"/>
        <end position="789"/>
    </location>
</feature>
<organism evidence="5 6">
    <name type="scientific">Penstemon smallii</name>
    <dbReference type="NCBI Taxonomy" id="265156"/>
    <lineage>
        <taxon>Eukaryota</taxon>
        <taxon>Viridiplantae</taxon>
        <taxon>Streptophyta</taxon>
        <taxon>Embryophyta</taxon>
        <taxon>Tracheophyta</taxon>
        <taxon>Spermatophyta</taxon>
        <taxon>Magnoliopsida</taxon>
        <taxon>eudicotyledons</taxon>
        <taxon>Gunneridae</taxon>
        <taxon>Pentapetalae</taxon>
        <taxon>asterids</taxon>
        <taxon>lamiids</taxon>
        <taxon>Lamiales</taxon>
        <taxon>Plantaginaceae</taxon>
        <taxon>Cheloneae</taxon>
        <taxon>Penstemon</taxon>
    </lineage>
</organism>
<keyword evidence="1" id="KW-0227">DNA damage</keyword>
<dbReference type="InterPro" id="IPR049163">
    <property type="entry name" value="Pif1-like_2B_dom"/>
</dbReference>
<dbReference type="EC" id="5.6.2.3" evidence="1"/>
<dbReference type="GO" id="GO:0016787">
    <property type="term" value="F:hydrolase activity"/>
    <property type="evidence" value="ECO:0007669"/>
    <property type="project" value="UniProtKB-KW"/>
</dbReference>
<dbReference type="InterPro" id="IPR027417">
    <property type="entry name" value="P-loop_NTPase"/>
</dbReference>
<dbReference type="GO" id="GO:0043139">
    <property type="term" value="F:5'-3' DNA helicase activity"/>
    <property type="evidence" value="ECO:0007669"/>
    <property type="project" value="UniProtKB-EC"/>
</dbReference>
<accession>A0ABD3RJF0</accession>
<keyword evidence="1" id="KW-0347">Helicase</keyword>
<dbReference type="PANTHER" id="PTHR10492:SF100">
    <property type="entry name" value="ATP-DEPENDENT DNA HELICASE"/>
    <property type="match status" value="1"/>
</dbReference>
<dbReference type="GO" id="GO:0006310">
    <property type="term" value="P:DNA recombination"/>
    <property type="evidence" value="ECO:0007669"/>
    <property type="project" value="UniProtKB-KW"/>
</dbReference>
<dbReference type="GO" id="GO:0005524">
    <property type="term" value="F:ATP binding"/>
    <property type="evidence" value="ECO:0007669"/>
    <property type="project" value="UniProtKB-KW"/>
</dbReference>
<keyword evidence="1" id="KW-0378">Hydrolase</keyword>
<dbReference type="Gene3D" id="3.40.50.300">
    <property type="entry name" value="P-loop containing nucleotide triphosphate hydrolases"/>
    <property type="match status" value="1"/>
</dbReference>
<protein>
    <recommendedName>
        <fullName evidence="1">ATP-dependent DNA helicase</fullName>
        <ecNumber evidence="1">5.6.2.3</ecNumber>
    </recommendedName>
</protein>
<name>A0ABD3RJF0_9LAMI</name>
<dbReference type="PANTHER" id="PTHR10492">
    <property type="match status" value="1"/>
</dbReference>
<evidence type="ECO:0000259" key="3">
    <source>
        <dbReference type="Pfam" id="PF14214"/>
    </source>
</evidence>
<evidence type="ECO:0000259" key="2">
    <source>
        <dbReference type="Pfam" id="PF05970"/>
    </source>
</evidence>
<keyword evidence="1" id="KW-0067">ATP-binding</keyword>
<dbReference type="Pfam" id="PF05970">
    <property type="entry name" value="PIF1"/>
    <property type="match status" value="1"/>
</dbReference>
<dbReference type="AlphaFoldDB" id="A0ABD3RJF0"/>
<dbReference type="SUPFAM" id="SSF52540">
    <property type="entry name" value="P-loop containing nucleoside triphosphate hydrolases"/>
    <property type="match status" value="2"/>
</dbReference>
<sequence length="984" mass="112383">MYIKLESSRLDYYKSEQFQKEVRTESYQGIIDSLLIDGQVDPSQIGQKVILPSSFIGGPRDMCRRYVNAMALVQKYGKPDLFLTMTCNPQWKEILDNLLPSEKSHDRPDLIARVFKAKLEELKDDIVRKKIFGDVAAYVYVIEYQKRGLPHAHWLIILAEHHKIVSPNMYDHVISAELPDSSHPLLRDYVVRHMMHGPCGEAKKSNSCMRNGECKDHYPKDFVPITCNGANSYPKYRRRDDGRSVIVQKVRLDNRDVIPHCPYLLVKFDCHMNLEVCTDIKLVKYMYKYIYKGHDKMAYNVVARNSLNKLDEIQSYQEGRYICAPEAYWRIFAFPMSEIHPAVIVIPVHLENHQPLRFGIQPSLEHILNNPLARKTMLTEFFAMNAFDPDAKRLNLLYKDFPEHFVVIGRLCAVSPLEGERYFERLLLGNVHCPTSFEDLMSFQGIKYSAFREAAVRRGLLQSDDYMDACLNEAASFEMPYSLRVLFAMLLVYGIVADPQILWDKYYPFMSEDFIQQGFIEGSEVFAKTVDAIELVLTSMDKSLVDFPIHFAFPYSFVKRKLSRDYDHERSMTVSLEDRDLVHHLNKEQRKAYTIITHNIIKKKPAVYFVDGPGGTGKTFLYRALLAYVRSRGGIALAVASSGVAASLLPGGRTAHSRFKLPVDVEDKPIGKISKQSSIAKMVIESSLIIWDEASMANRHSIEALDKMLQDLCDNKTVFGGKTVLFGGDFRQTLPIILHGTREDMIGASIVSSRIWKHVIRLRLSENMRAKEDPNFTSFLLKLGNGEVPFIFDDNIKIPHCMLITFVDTTTSLNTLIESVYPSLDAFMVDPYSLINRAILTPKNDCVGEINDLLMQRFPGEVKEYVSFNRTNDLAQQAEYEDYLGSISASGLPPHVLRLKKNCPIMLLWNINPVQGLCNGTRLICRELGENFIKAEIAAGDFKGDIVFIPRIPLEASDKLKCPIPFKRMQIPVRPCFAMTINKS</sequence>
<gene>
    <name evidence="5" type="ORF">ACJIZ3_014390</name>
</gene>
<dbReference type="Pfam" id="PF21530">
    <property type="entry name" value="Pif1_2B_dom"/>
    <property type="match status" value="1"/>
</dbReference>
<comment type="catalytic activity">
    <reaction evidence="1">
        <text>ATP + H2O = ADP + phosphate + H(+)</text>
        <dbReference type="Rhea" id="RHEA:13065"/>
        <dbReference type="ChEBI" id="CHEBI:15377"/>
        <dbReference type="ChEBI" id="CHEBI:15378"/>
        <dbReference type="ChEBI" id="CHEBI:30616"/>
        <dbReference type="ChEBI" id="CHEBI:43474"/>
        <dbReference type="ChEBI" id="CHEBI:456216"/>
        <dbReference type="EC" id="5.6.2.3"/>
    </reaction>
</comment>
<dbReference type="EMBL" id="JBJXBP010000008">
    <property type="protein sequence ID" value="KAL3813122.1"/>
    <property type="molecule type" value="Genomic_DNA"/>
</dbReference>
<keyword evidence="6" id="KW-1185">Reference proteome</keyword>
<comment type="similarity">
    <text evidence="1">Belongs to the helicase family.</text>
</comment>
<comment type="caution">
    <text evidence="5">The sequence shown here is derived from an EMBL/GenBank/DDBJ whole genome shotgun (WGS) entry which is preliminary data.</text>
</comment>
<dbReference type="Pfam" id="PF14214">
    <property type="entry name" value="Helitron_like_N"/>
    <property type="match status" value="1"/>
</dbReference>
<proteinExistence type="inferred from homology"/>
<feature type="domain" description="DNA helicase Pif1-like 2B" evidence="4">
    <location>
        <begin position="882"/>
        <end position="927"/>
    </location>
</feature>
<comment type="cofactor">
    <cofactor evidence="1">
        <name>Mg(2+)</name>
        <dbReference type="ChEBI" id="CHEBI:18420"/>
    </cofactor>
</comment>
<feature type="domain" description="Helitron helicase-like" evidence="3">
    <location>
        <begin position="1"/>
        <end position="156"/>
    </location>
</feature>
<keyword evidence="1" id="KW-0234">DNA repair</keyword>
<evidence type="ECO:0000259" key="4">
    <source>
        <dbReference type="Pfam" id="PF21530"/>
    </source>
</evidence>
<keyword evidence="1" id="KW-0547">Nucleotide-binding</keyword>
<dbReference type="Proteomes" id="UP001634393">
    <property type="component" value="Unassembled WGS sequence"/>
</dbReference>
<evidence type="ECO:0000256" key="1">
    <source>
        <dbReference type="RuleBase" id="RU363044"/>
    </source>
</evidence>
<evidence type="ECO:0000313" key="5">
    <source>
        <dbReference type="EMBL" id="KAL3813122.1"/>
    </source>
</evidence>
<evidence type="ECO:0000313" key="6">
    <source>
        <dbReference type="Proteomes" id="UP001634393"/>
    </source>
</evidence>
<dbReference type="GO" id="GO:0006281">
    <property type="term" value="P:DNA repair"/>
    <property type="evidence" value="ECO:0007669"/>
    <property type="project" value="UniProtKB-KW"/>
</dbReference>
<dbReference type="InterPro" id="IPR025476">
    <property type="entry name" value="Helitron_helicase-like"/>
</dbReference>
<keyword evidence="1" id="KW-0233">DNA recombination</keyword>
<dbReference type="InterPro" id="IPR010285">
    <property type="entry name" value="DNA_helicase_pif1-like_DEAD"/>
</dbReference>